<evidence type="ECO:0000313" key="2">
    <source>
        <dbReference type="Proteomes" id="UP001500945"/>
    </source>
</evidence>
<dbReference type="SUPFAM" id="SSF51735">
    <property type="entry name" value="NAD(P)-binding Rossmann-fold domains"/>
    <property type="match status" value="1"/>
</dbReference>
<dbReference type="RefSeq" id="WP_345208792.1">
    <property type="nucleotide sequence ID" value="NZ_BAABGM010000032.1"/>
</dbReference>
<dbReference type="Gene3D" id="3.40.50.720">
    <property type="entry name" value="NAD(P)-binding Rossmann-like Domain"/>
    <property type="match status" value="1"/>
</dbReference>
<evidence type="ECO:0008006" key="3">
    <source>
        <dbReference type="Google" id="ProtNLM"/>
    </source>
</evidence>
<name>A0ABP8KS36_9MICO</name>
<evidence type="ECO:0000313" key="1">
    <source>
        <dbReference type="EMBL" id="GAA4413924.1"/>
    </source>
</evidence>
<dbReference type="InterPro" id="IPR002347">
    <property type="entry name" value="SDR_fam"/>
</dbReference>
<reference evidence="2" key="1">
    <citation type="journal article" date="2019" name="Int. J. Syst. Evol. Microbiol.">
        <title>The Global Catalogue of Microorganisms (GCM) 10K type strain sequencing project: providing services to taxonomists for standard genome sequencing and annotation.</title>
        <authorList>
            <consortium name="The Broad Institute Genomics Platform"/>
            <consortium name="The Broad Institute Genome Sequencing Center for Infectious Disease"/>
            <person name="Wu L."/>
            <person name="Ma J."/>
        </authorList>
    </citation>
    <scope>NUCLEOTIDE SEQUENCE [LARGE SCALE GENOMIC DNA]</scope>
    <source>
        <strain evidence="2">JCM 17809</strain>
    </source>
</reference>
<dbReference type="InterPro" id="IPR036291">
    <property type="entry name" value="NAD(P)-bd_dom_sf"/>
</dbReference>
<dbReference type="PRINTS" id="PR00081">
    <property type="entry name" value="GDHRDH"/>
</dbReference>
<organism evidence="1 2">
    <name type="scientific">Fodinibacter luteus</name>
    <dbReference type="NCBI Taxonomy" id="552064"/>
    <lineage>
        <taxon>Bacteria</taxon>
        <taxon>Bacillati</taxon>
        <taxon>Actinomycetota</taxon>
        <taxon>Actinomycetes</taxon>
        <taxon>Micrococcales</taxon>
        <taxon>Intrasporangiaceae</taxon>
        <taxon>Fodinibacter (ex Wang et al. 2009)</taxon>
    </lineage>
</organism>
<dbReference type="InterPro" id="IPR052992">
    <property type="entry name" value="SDR_member_12"/>
</dbReference>
<dbReference type="PANTHER" id="PTHR44656:SF7">
    <property type="entry name" value="DEHYDROGENASE_REDUCTASE SDR FAMILY MEMBER 12"/>
    <property type="match status" value="1"/>
</dbReference>
<proteinExistence type="predicted"/>
<keyword evidence="2" id="KW-1185">Reference proteome</keyword>
<dbReference type="Pfam" id="PF00106">
    <property type="entry name" value="adh_short"/>
    <property type="match status" value="1"/>
</dbReference>
<dbReference type="EMBL" id="BAABGM010000032">
    <property type="protein sequence ID" value="GAA4413924.1"/>
    <property type="molecule type" value="Genomic_DNA"/>
</dbReference>
<gene>
    <name evidence="1" type="ORF">GCM10023168_37110</name>
</gene>
<dbReference type="Proteomes" id="UP001500945">
    <property type="component" value="Unassembled WGS sequence"/>
</dbReference>
<sequence length="335" mass="35636">MSGSLVIGASRALDTVLDRTVVPGFSRVGSAVRRRLPTWPDDPRPGALAGRHVAVTGASSGLGRRTALDLAALGATVHLVVRDAARGARVAAEAEAAGGRDGAARVWVCDVADLDSVRAFSSAFLEAGIALRGLVHNAGALPAARIESPQGHELTMALHVLGPVLMSELLLPLLSADAGRVVLVTSGGMYTQALPVDDPDFVRGEYGGAVAYARSKRGQVELLPVLAERWRASRVTVHATHPGWASTPGVTSSLPRFATLMGPVLRSESDGADTTTWVSAVEPAPASGHLWHDRRRRPRNMLRRTRASDEARWRFWEWVADAVGVPARRRFTRAG</sequence>
<comment type="caution">
    <text evidence="1">The sequence shown here is derived from an EMBL/GenBank/DDBJ whole genome shotgun (WGS) entry which is preliminary data.</text>
</comment>
<protein>
    <recommendedName>
        <fullName evidence="3">Dehydrogenase</fullName>
    </recommendedName>
</protein>
<accession>A0ABP8KS36</accession>
<dbReference type="PANTHER" id="PTHR44656">
    <property type="entry name" value="DEHYDROGENASE/REDUCTASE SDR FAMILY MEMBER 12"/>
    <property type="match status" value="1"/>
</dbReference>